<evidence type="ECO:0000256" key="4">
    <source>
        <dbReference type="ARBA" id="ARBA00022490"/>
    </source>
</evidence>
<gene>
    <name evidence="9" type="primary">gmhA</name>
    <name evidence="11" type="ORF">QE417_000829</name>
</gene>
<dbReference type="Proteomes" id="UP001258315">
    <property type="component" value="Unassembled WGS sequence"/>
</dbReference>
<evidence type="ECO:0000313" key="12">
    <source>
        <dbReference type="Proteomes" id="UP001258315"/>
    </source>
</evidence>
<keyword evidence="6 9" id="KW-0862">Zinc</keyword>
<organism evidence="11 12">
    <name type="scientific">Mucilaginibacter terrae</name>
    <dbReference type="NCBI Taxonomy" id="1955052"/>
    <lineage>
        <taxon>Bacteria</taxon>
        <taxon>Pseudomonadati</taxon>
        <taxon>Bacteroidota</taxon>
        <taxon>Sphingobacteriia</taxon>
        <taxon>Sphingobacteriales</taxon>
        <taxon>Sphingobacteriaceae</taxon>
        <taxon>Mucilaginibacter</taxon>
    </lineage>
</organism>
<dbReference type="GO" id="GO:0016853">
    <property type="term" value="F:isomerase activity"/>
    <property type="evidence" value="ECO:0007669"/>
    <property type="project" value="UniProtKB-KW"/>
</dbReference>
<feature type="binding site" evidence="9">
    <location>
        <position position="64"/>
    </location>
    <ligand>
        <name>Zn(2+)</name>
        <dbReference type="ChEBI" id="CHEBI:29105"/>
    </ligand>
</feature>
<dbReference type="HAMAP" id="MF_00067">
    <property type="entry name" value="GmhA"/>
    <property type="match status" value="1"/>
</dbReference>
<comment type="subcellular location">
    <subcellularLocation>
        <location evidence="2 9">Cytoplasm</location>
    </subcellularLocation>
</comment>
<dbReference type="PROSITE" id="PS51464">
    <property type="entry name" value="SIS"/>
    <property type="match status" value="1"/>
</dbReference>
<dbReference type="SUPFAM" id="SSF53697">
    <property type="entry name" value="SIS domain"/>
    <property type="match status" value="1"/>
</dbReference>
<feature type="binding site" evidence="9">
    <location>
        <position position="68"/>
    </location>
    <ligand>
        <name>substrate</name>
    </ligand>
</feature>
<feature type="binding site" evidence="9">
    <location>
        <position position="68"/>
    </location>
    <ligand>
        <name>Zn(2+)</name>
        <dbReference type="ChEBI" id="CHEBI:29105"/>
    </ligand>
</feature>
<comment type="catalytic activity">
    <reaction evidence="1 9">
        <text>2 D-sedoheptulose 7-phosphate = D-glycero-alpha-D-manno-heptose 7-phosphate + D-glycero-beta-D-manno-heptose 7-phosphate</text>
        <dbReference type="Rhea" id="RHEA:27489"/>
        <dbReference type="ChEBI" id="CHEBI:57483"/>
        <dbReference type="ChEBI" id="CHEBI:60203"/>
        <dbReference type="ChEBI" id="CHEBI:60204"/>
        <dbReference type="EC" id="5.3.1.28"/>
    </reaction>
</comment>
<keyword evidence="7 9" id="KW-0413">Isomerase</keyword>
<dbReference type="Pfam" id="PF13580">
    <property type="entry name" value="SIS_2"/>
    <property type="match status" value="1"/>
</dbReference>
<comment type="function">
    <text evidence="9">Catalyzes the isomerization of sedoheptulose 7-phosphate in D-glycero-D-manno-heptose 7-phosphate.</text>
</comment>
<comment type="miscellaneous">
    <text evidence="9">The reaction produces a racemic mixture of D-glycero-alpha-D-manno-heptose 7-phosphate and D-glycero-beta-D-manno-heptose 7-phosphate.</text>
</comment>
<dbReference type="RefSeq" id="WP_311947688.1">
    <property type="nucleotide sequence ID" value="NZ_JAVLVU010000001.1"/>
</dbReference>
<dbReference type="EMBL" id="JAVLVU010000001">
    <property type="protein sequence ID" value="MDT3401757.1"/>
    <property type="molecule type" value="Genomic_DNA"/>
</dbReference>
<feature type="binding site" evidence="9">
    <location>
        <position position="175"/>
    </location>
    <ligand>
        <name>Zn(2+)</name>
        <dbReference type="ChEBI" id="CHEBI:29105"/>
    </ligand>
</feature>
<feature type="binding site" evidence="9">
    <location>
        <position position="128"/>
    </location>
    <ligand>
        <name>substrate</name>
    </ligand>
</feature>
<feature type="binding site" evidence="9">
    <location>
        <position position="183"/>
    </location>
    <ligand>
        <name>Zn(2+)</name>
        <dbReference type="ChEBI" id="CHEBI:29105"/>
    </ligand>
</feature>
<feature type="binding site" evidence="9">
    <location>
        <position position="175"/>
    </location>
    <ligand>
        <name>substrate</name>
    </ligand>
</feature>
<dbReference type="PANTHER" id="PTHR30390">
    <property type="entry name" value="SEDOHEPTULOSE 7-PHOSPHATE ISOMERASE / DNAA INITIATOR-ASSOCIATING FACTOR FOR REPLICATION INITIATION"/>
    <property type="match status" value="1"/>
</dbReference>
<evidence type="ECO:0000256" key="7">
    <source>
        <dbReference type="ARBA" id="ARBA00023235"/>
    </source>
</evidence>
<dbReference type="InterPro" id="IPR004515">
    <property type="entry name" value="Phosphoheptose_Isoase"/>
</dbReference>
<dbReference type="InterPro" id="IPR001347">
    <property type="entry name" value="SIS_dom"/>
</dbReference>
<feature type="binding site" evidence="9">
    <location>
        <begin position="55"/>
        <end position="57"/>
    </location>
    <ligand>
        <name>substrate</name>
    </ligand>
</feature>
<dbReference type="InterPro" id="IPR035461">
    <property type="entry name" value="GmhA/DiaA"/>
</dbReference>
<reference evidence="12" key="1">
    <citation type="submission" date="2023-07" db="EMBL/GenBank/DDBJ databases">
        <title>Functional and genomic diversity of the sorghum phyllosphere microbiome.</title>
        <authorList>
            <person name="Shade A."/>
        </authorList>
    </citation>
    <scope>NUCLEOTIDE SEQUENCE [LARGE SCALE GENOMIC DNA]</scope>
    <source>
        <strain evidence="12">SORGH_AS_0422</strain>
    </source>
</reference>
<evidence type="ECO:0000256" key="9">
    <source>
        <dbReference type="HAMAP-Rule" id="MF_00067"/>
    </source>
</evidence>
<proteinExistence type="inferred from homology"/>
<evidence type="ECO:0000256" key="6">
    <source>
        <dbReference type="ARBA" id="ARBA00022833"/>
    </source>
</evidence>
<comment type="pathway">
    <text evidence="9">Carbohydrate biosynthesis; D-glycero-D-manno-heptose 7-phosphate biosynthesis; D-glycero-alpha-D-manno-heptose 7-phosphate and D-glycero-beta-D-manno-heptose 7-phosphate from sedoheptulose 7-phosphate: step 1/1.</text>
</comment>
<evidence type="ECO:0000256" key="3">
    <source>
        <dbReference type="ARBA" id="ARBA00009894"/>
    </source>
</evidence>
<feature type="domain" description="SIS" evidence="10">
    <location>
        <begin position="40"/>
        <end position="193"/>
    </location>
</feature>
<comment type="similarity">
    <text evidence="3 9">Belongs to the SIS family. GmhA subfamily.</text>
</comment>
<evidence type="ECO:0000256" key="1">
    <source>
        <dbReference type="ARBA" id="ARBA00000348"/>
    </source>
</evidence>
<dbReference type="PANTHER" id="PTHR30390:SF6">
    <property type="entry name" value="DNAA INITIATOR-ASSOCIATING PROTEIN DIAA"/>
    <property type="match status" value="1"/>
</dbReference>
<evidence type="ECO:0000256" key="8">
    <source>
        <dbReference type="ARBA" id="ARBA00023277"/>
    </source>
</evidence>
<dbReference type="CDD" id="cd05006">
    <property type="entry name" value="SIS_GmhA"/>
    <property type="match status" value="1"/>
</dbReference>
<keyword evidence="8 9" id="KW-0119">Carbohydrate metabolism</keyword>
<keyword evidence="4 9" id="KW-0963">Cytoplasm</keyword>
<evidence type="ECO:0000256" key="2">
    <source>
        <dbReference type="ARBA" id="ARBA00004496"/>
    </source>
</evidence>
<evidence type="ECO:0000313" key="11">
    <source>
        <dbReference type="EMBL" id="MDT3401757.1"/>
    </source>
</evidence>
<accession>A0ABU3GPQ8</accession>
<protein>
    <recommendedName>
        <fullName evidence="9">Phosphoheptose isomerase</fullName>
        <ecNumber evidence="9">5.3.1.28</ecNumber>
    </recommendedName>
    <alternativeName>
        <fullName evidence="9">Sedoheptulose 7-phosphate isomerase</fullName>
    </alternativeName>
</protein>
<evidence type="ECO:0000256" key="5">
    <source>
        <dbReference type="ARBA" id="ARBA00022723"/>
    </source>
</evidence>
<keyword evidence="12" id="KW-1185">Reference proteome</keyword>
<dbReference type="InterPro" id="IPR046348">
    <property type="entry name" value="SIS_dom_sf"/>
</dbReference>
<feature type="binding site" evidence="9">
    <location>
        <begin position="123"/>
        <end position="125"/>
    </location>
    <ligand>
        <name>substrate</name>
    </ligand>
</feature>
<keyword evidence="11" id="KW-0808">Transferase</keyword>
<comment type="cofactor">
    <cofactor evidence="9">
        <name>Zn(2+)</name>
        <dbReference type="ChEBI" id="CHEBI:29105"/>
    </cofactor>
    <text evidence="9">Binds 1 zinc ion per subunit.</text>
</comment>
<dbReference type="Gene3D" id="3.40.50.10490">
    <property type="entry name" value="Glucose-6-phosphate isomerase like protein, domain 1"/>
    <property type="match status" value="1"/>
</dbReference>
<dbReference type="InterPro" id="IPR050099">
    <property type="entry name" value="SIS_GmhA/DiaA_subfam"/>
</dbReference>
<feature type="binding site" evidence="9">
    <location>
        <begin position="97"/>
        <end position="98"/>
    </location>
    <ligand>
        <name>substrate</name>
    </ligand>
</feature>
<sequence length="193" mass="20561">MKSTKLMNQNIQQVFDEHIGVAQQTQVLLSGKINEVCQAILDCLANGNKVLLFGNGGSAADAQHIAAEFTGRFVKNRRSYPAIALTTDTSALTAIGNDYGFDRIFERQVEGLAVTGDILIGISTSGNSANVIKALERGNNMGCITIGFSGNDGGQMNECCTINLVIPSTVTARIQEMHITIGHIICEGIDLVC</sequence>
<evidence type="ECO:0000259" key="10">
    <source>
        <dbReference type="PROSITE" id="PS51464"/>
    </source>
</evidence>
<dbReference type="EC" id="5.3.1.28" evidence="9"/>
<dbReference type="GO" id="GO:0016740">
    <property type="term" value="F:transferase activity"/>
    <property type="evidence" value="ECO:0007669"/>
    <property type="project" value="UniProtKB-KW"/>
</dbReference>
<comment type="caution">
    <text evidence="11">The sequence shown here is derived from an EMBL/GenBank/DDBJ whole genome shotgun (WGS) entry which is preliminary data.</text>
</comment>
<keyword evidence="5 9" id="KW-0479">Metal-binding</keyword>
<name>A0ABU3GPQ8_9SPHI</name>